<dbReference type="SUPFAM" id="SSF52058">
    <property type="entry name" value="L domain-like"/>
    <property type="match status" value="1"/>
</dbReference>
<comment type="caution">
    <text evidence="4">The sequence shown here is derived from an EMBL/GenBank/DDBJ whole genome shotgun (WGS) entry which is preliminary data.</text>
</comment>
<reference evidence="4" key="1">
    <citation type="submission" date="2022-04" db="EMBL/GenBank/DDBJ databases">
        <authorList>
            <person name="Xu L."/>
            <person name="Lv Z."/>
        </authorList>
    </citation>
    <scope>NUCLEOTIDE SEQUENCE</scope>
    <source>
        <strain evidence="4">LV_2022a</strain>
    </source>
</reference>
<evidence type="ECO:0000313" key="4">
    <source>
        <dbReference type="EMBL" id="KAK4468604.1"/>
    </source>
</evidence>
<dbReference type="Proteomes" id="UP001292079">
    <property type="component" value="Unassembled WGS sequence"/>
</dbReference>
<evidence type="ECO:0000256" key="3">
    <source>
        <dbReference type="SAM" id="MobiDB-lite"/>
    </source>
</evidence>
<organism evidence="4 5">
    <name type="scientific">Schistosoma mekongi</name>
    <name type="common">Parasitic worm</name>
    <dbReference type="NCBI Taxonomy" id="38744"/>
    <lineage>
        <taxon>Eukaryota</taxon>
        <taxon>Metazoa</taxon>
        <taxon>Spiralia</taxon>
        <taxon>Lophotrochozoa</taxon>
        <taxon>Platyhelminthes</taxon>
        <taxon>Trematoda</taxon>
        <taxon>Digenea</taxon>
        <taxon>Strigeidida</taxon>
        <taxon>Schistosomatoidea</taxon>
        <taxon>Schistosomatidae</taxon>
        <taxon>Schistosoma</taxon>
    </lineage>
</organism>
<accession>A0AAE1Z891</accession>
<protein>
    <submittedName>
        <fullName evidence="4">Uncharacterized protein</fullName>
    </submittedName>
</protein>
<gene>
    <name evidence="4" type="ORF">MN116_007795</name>
</gene>
<proteinExistence type="predicted"/>
<dbReference type="EMBL" id="JALJAT010000006">
    <property type="protein sequence ID" value="KAK4468604.1"/>
    <property type="molecule type" value="Genomic_DNA"/>
</dbReference>
<sequence length="776" mass="89432">MRLNTNDIEQLNSSKCQDILSIHKAVLHDRFEHIKDSSNLSIKSNNKEVRSIPSDVCTLSSSTVENLQNDITNIDYKENINEENVMQTTYSKDFPNKQPSTLIALRPRSTRHAFAAPTYRSISTPNSFRTATNLGILSTVDGPHQSTYSTDYIGCWTPQPDSPIRTATSSGTRANKPHPKKDFLTCRNEENQLLQLDQPSSPTPAVRESLTQRDKKLSPHRHSEADLIQSLVYNRPKFIQQLTGEQYAFLNEMRLKSTYQKDFNIVNQYRQQRNLDHDSIKSVHETHPLSITHLHFSKPSWKVKNKADFISTNEEFINGILRLTVPCTRYGSNKNHQRITRGINYYVTFSEICPDTYAHVLLDSTFLLMCPMKYIQQHRKFKMPIKSIINNSLTDDEDYHDGCLSSNLIMLRSRGENIQFITKLNLWGLKLKNVSMLKCMPNLKIINMSSNCLQSLESFTTCLNLCELYLRNNHIVNINEVGHLKYLNKLEKLWLNGNLCCDYFKNYDKNNTIQCNNASIRYRCTVIRNLQRLIHLDQEDITSEERELSEEYGVFLIAPPPQQTIGEQSQSEISDSTVTNTYQNNTEESTNIQSITDITLSSDVEMKRQEHHSHLSVTKNDSQANNANSFNEVISLNGVKEVTNNNNVNIKSLCIKRKCHNRSYLQDVTLKETNKIRQEYGLKPINKNKISSPAKRFQPVDRKNEKIVRNSIIRLLKTLNYDSLERIIQAAEKRLLRLTGLTNSLKLQSLLVNEDNDNEWTPNGTYDCSNYMNDNK</sequence>
<keyword evidence="2" id="KW-0677">Repeat</keyword>
<dbReference type="PANTHER" id="PTHR18849">
    <property type="entry name" value="LEUCINE RICH REPEAT PROTEIN"/>
    <property type="match status" value="1"/>
</dbReference>
<evidence type="ECO:0000256" key="2">
    <source>
        <dbReference type="ARBA" id="ARBA00022737"/>
    </source>
</evidence>
<keyword evidence="5" id="KW-1185">Reference proteome</keyword>
<dbReference type="PROSITE" id="PS51450">
    <property type="entry name" value="LRR"/>
    <property type="match status" value="2"/>
</dbReference>
<dbReference type="Gene3D" id="3.80.10.10">
    <property type="entry name" value="Ribonuclease Inhibitor"/>
    <property type="match status" value="1"/>
</dbReference>
<evidence type="ECO:0000313" key="5">
    <source>
        <dbReference type="Proteomes" id="UP001292079"/>
    </source>
</evidence>
<evidence type="ECO:0000256" key="1">
    <source>
        <dbReference type="ARBA" id="ARBA00022614"/>
    </source>
</evidence>
<feature type="compositionally biased region" description="Basic and acidic residues" evidence="3">
    <location>
        <begin position="210"/>
        <end position="221"/>
    </location>
</feature>
<reference evidence="4" key="2">
    <citation type="journal article" date="2023" name="Infect Dis Poverty">
        <title>Chromosome-scale genome of the human blood fluke Schistosoma mekongi and its implications for public health.</title>
        <authorList>
            <person name="Zhou M."/>
            <person name="Xu L."/>
            <person name="Xu D."/>
            <person name="Chen W."/>
            <person name="Khan J."/>
            <person name="Hu Y."/>
            <person name="Huang H."/>
            <person name="Wei H."/>
            <person name="Zhang Y."/>
            <person name="Chusongsang P."/>
            <person name="Tanasarnprasert K."/>
            <person name="Hu X."/>
            <person name="Limpanont Y."/>
            <person name="Lv Z."/>
        </authorList>
    </citation>
    <scope>NUCLEOTIDE SEQUENCE</scope>
    <source>
        <strain evidence="4">LV_2022a</strain>
    </source>
</reference>
<keyword evidence="1" id="KW-0433">Leucine-rich repeat</keyword>
<dbReference type="InterPro" id="IPR001611">
    <property type="entry name" value="Leu-rich_rpt"/>
</dbReference>
<name>A0AAE1Z891_SCHME</name>
<feature type="region of interest" description="Disordered" evidence="3">
    <location>
        <begin position="196"/>
        <end position="221"/>
    </location>
</feature>
<dbReference type="AlphaFoldDB" id="A0AAE1Z891"/>
<dbReference type="InterPro" id="IPR032675">
    <property type="entry name" value="LRR_dom_sf"/>
</dbReference>
<dbReference type="PANTHER" id="PTHR18849:SF0">
    <property type="entry name" value="CILIA- AND FLAGELLA-ASSOCIATED PROTEIN 410-RELATED"/>
    <property type="match status" value="1"/>
</dbReference>